<dbReference type="Gene3D" id="2.60.40.420">
    <property type="entry name" value="Cupredoxins - blue copper proteins"/>
    <property type="match status" value="3"/>
</dbReference>
<organism evidence="6 7">
    <name type="scientific">Spizellomyces punctatus (strain DAOM BR117)</name>
    <dbReference type="NCBI Taxonomy" id="645134"/>
    <lineage>
        <taxon>Eukaryota</taxon>
        <taxon>Fungi</taxon>
        <taxon>Fungi incertae sedis</taxon>
        <taxon>Chytridiomycota</taxon>
        <taxon>Chytridiomycota incertae sedis</taxon>
        <taxon>Chytridiomycetes</taxon>
        <taxon>Spizellomycetales</taxon>
        <taxon>Spizellomycetaceae</taxon>
        <taxon>Spizellomyces</taxon>
    </lineage>
</organism>
<name>A0A0L0HCP2_SPIPD</name>
<dbReference type="STRING" id="645134.A0A0L0HCP2"/>
<dbReference type="PROSITE" id="PS51485">
    <property type="entry name" value="PHYTOCYANIN"/>
    <property type="match status" value="1"/>
</dbReference>
<gene>
    <name evidence="6" type="ORF">SPPG_06209</name>
</gene>
<dbReference type="InterPro" id="IPR000923">
    <property type="entry name" value="BlueCu_1"/>
</dbReference>
<dbReference type="EMBL" id="KQ257460">
    <property type="protein sequence ID" value="KNC98513.1"/>
    <property type="molecule type" value="Genomic_DNA"/>
</dbReference>
<keyword evidence="2" id="KW-0186">Copper</keyword>
<feature type="compositionally biased region" description="Low complexity" evidence="3">
    <location>
        <begin position="250"/>
        <end position="265"/>
    </location>
</feature>
<feature type="compositionally biased region" description="Low complexity" evidence="3">
    <location>
        <begin position="136"/>
        <end position="145"/>
    </location>
</feature>
<proteinExistence type="predicted"/>
<dbReference type="eggNOG" id="ENOG502S40X">
    <property type="taxonomic scope" value="Eukaryota"/>
</dbReference>
<dbReference type="OMA" id="TSPIWAY"/>
<feature type="region of interest" description="Disordered" evidence="3">
    <location>
        <begin position="242"/>
        <end position="265"/>
    </location>
</feature>
<dbReference type="InParanoid" id="A0A0L0HCP2"/>
<evidence type="ECO:0000256" key="4">
    <source>
        <dbReference type="SAM" id="SignalP"/>
    </source>
</evidence>
<dbReference type="RefSeq" id="XP_016606553.1">
    <property type="nucleotide sequence ID" value="XM_016754414.1"/>
</dbReference>
<dbReference type="Pfam" id="PF00127">
    <property type="entry name" value="Copper-bind"/>
    <property type="match status" value="3"/>
</dbReference>
<evidence type="ECO:0000259" key="5">
    <source>
        <dbReference type="PROSITE" id="PS51485"/>
    </source>
</evidence>
<protein>
    <recommendedName>
        <fullName evidence="5">Phytocyanin domain-containing protein</fullName>
    </recommendedName>
</protein>
<dbReference type="SUPFAM" id="SSF49503">
    <property type="entry name" value="Cupredoxins"/>
    <property type="match status" value="3"/>
</dbReference>
<feature type="signal peptide" evidence="4">
    <location>
        <begin position="1"/>
        <end position="24"/>
    </location>
</feature>
<feature type="chain" id="PRO_5005539858" description="Phytocyanin domain-containing protein" evidence="4">
    <location>
        <begin position="25"/>
        <end position="401"/>
    </location>
</feature>
<dbReference type="InterPro" id="IPR052953">
    <property type="entry name" value="Ser-rich/MCO-related"/>
</dbReference>
<dbReference type="VEuPathDB" id="FungiDB:SPPG_06209"/>
<keyword evidence="4" id="KW-0732">Signal</keyword>
<dbReference type="AlphaFoldDB" id="A0A0L0HCP2"/>
<evidence type="ECO:0000313" key="7">
    <source>
        <dbReference type="Proteomes" id="UP000053201"/>
    </source>
</evidence>
<dbReference type="GeneID" id="27689532"/>
<keyword evidence="7" id="KW-1185">Reference proteome</keyword>
<dbReference type="InterPro" id="IPR008972">
    <property type="entry name" value="Cupredoxin"/>
</dbReference>
<dbReference type="PANTHER" id="PTHR34883:SF15">
    <property type="entry name" value="EXTRACELLULAR SERINE-RICH PROTEIN"/>
    <property type="match status" value="1"/>
</dbReference>
<evidence type="ECO:0000313" key="6">
    <source>
        <dbReference type="EMBL" id="KNC98513.1"/>
    </source>
</evidence>
<dbReference type="OrthoDB" id="2138475at2759"/>
<dbReference type="PANTHER" id="PTHR34883">
    <property type="entry name" value="SERINE-RICH PROTEIN, PUTATIVE-RELATED-RELATED"/>
    <property type="match status" value="1"/>
</dbReference>
<dbReference type="GO" id="GO:0005507">
    <property type="term" value="F:copper ion binding"/>
    <property type="evidence" value="ECO:0007669"/>
    <property type="project" value="InterPro"/>
</dbReference>
<feature type="region of interest" description="Disordered" evidence="3">
    <location>
        <begin position="125"/>
        <end position="146"/>
    </location>
</feature>
<keyword evidence="1" id="KW-0479">Metal-binding</keyword>
<reference evidence="6 7" key="1">
    <citation type="submission" date="2009-08" db="EMBL/GenBank/DDBJ databases">
        <title>The Genome Sequence of Spizellomyces punctatus strain DAOM BR117.</title>
        <authorList>
            <consortium name="The Broad Institute Genome Sequencing Platform"/>
            <person name="Russ C."/>
            <person name="Cuomo C."/>
            <person name="Shea T."/>
            <person name="Young S.K."/>
            <person name="Zeng Q."/>
            <person name="Koehrsen M."/>
            <person name="Haas B."/>
            <person name="Borodovsky M."/>
            <person name="Guigo R."/>
            <person name="Alvarado L."/>
            <person name="Berlin A."/>
            <person name="Bochicchio J."/>
            <person name="Borenstein D."/>
            <person name="Chapman S."/>
            <person name="Chen Z."/>
            <person name="Engels R."/>
            <person name="Freedman E."/>
            <person name="Gellesch M."/>
            <person name="Goldberg J."/>
            <person name="Griggs A."/>
            <person name="Gujja S."/>
            <person name="Heiman D."/>
            <person name="Hepburn T."/>
            <person name="Howarth C."/>
            <person name="Jen D."/>
            <person name="Larson L."/>
            <person name="Lewis B."/>
            <person name="Mehta T."/>
            <person name="Park D."/>
            <person name="Pearson M."/>
            <person name="Roberts A."/>
            <person name="Saif S."/>
            <person name="Shenoy N."/>
            <person name="Sisk P."/>
            <person name="Stolte C."/>
            <person name="Sykes S."/>
            <person name="Thomson T."/>
            <person name="Walk T."/>
            <person name="White J."/>
            <person name="Yandava C."/>
            <person name="Burger G."/>
            <person name="Gray M.W."/>
            <person name="Holland P.W.H."/>
            <person name="King N."/>
            <person name="Lang F.B.F."/>
            <person name="Roger A.J."/>
            <person name="Ruiz-Trillo I."/>
            <person name="Lander E."/>
            <person name="Nusbaum C."/>
        </authorList>
    </citation>
    <scope>NUCLEOTIDE SEQUENCE [LARGE SCALE GENOMIC DNA]</scope>
    <source>
        <strain evidence="6 7">DAOM BR117</strain>
    </source>
</reference>
<dbReference type="Proteomes" id="UP000053201">
    <property type="component" value="Unassembled WGS sequence"/>
</dbReference>
<accession>A0A0L0HCP2</accession>
<dbReference type="GO" id="GO:0009055">
    <property type="term" value="F:electron transfer activity"/>
    <property type="evidence" value="ECO:0007669"/>
    <property type="project" value="InterPro"/>
</dbReference>
<sequence>MKTMKAPAFIAAAALAVAAPLASAQITHEVTVAAGKQQVYQPNSLQIAVGDTVKFTWAGGPHTVTQMGNNGDACSPLVGGVDSGKLNVTGTFALRFNTPGGRLFGCTVGQHCANGMKMNIDVLQAGASPSAPPPTQTGAPAPGASDTPVVIKVGANGLTFEPKEVNVAPGTWVKWEFAAATHNVKQVADPNSCDPMAGGFASANLNAGASFMQQFTQPGPNYYVCTFNQHCSKGMKGTVNVQGAGGTPTQGGNNPTGSTSGAATTHTITVGQGGQKFTPETLSIAKGDTVMWMWAGGPHNVKQTADKDSCTPMDGGFQSTNLQTGGMFSRTFGANETTDRIWYVCTVGNHCQNGMKGLITLDGTPGGGAPATQASAAQPGSRARLAFGGVAAGVAAAAFVL</sequence>
<dbReference type="InterPro" id="IPR003245">
    <property type="entry name" value="Phytocyanin_dom"/>
</dbReference>
<feature type="domain" description="Phytocyanin" evidence="5">
    <location>
        <begin position="149"/>
        <end position="243"/>
    </location>
</feature>
<evidence type="ECO:0000256" key="3">
    <source>
        <dbReference type="SAM" id="MobiDB-lite"/>
    </source>
</evidence>
<evidence type="ECO:0000256" key="2">
    <source>
        <dbReference type="ARBA" id="ARBA00023008"/>
    </source>
</evidence>
<evidence type="ECO:0000256" key="1">
    <source>
        <dbReference type="ARBA" id="ARBA00022723"/>
    </source>
</evidence>